<evidence type="ECO:0000313" key="3">
    <source>
        <dbReference type="Proteomes" id="UP001472677"/>
    </source>
</evidence>
<keyword evidence="3" id="KW-1185">Reference proteome</keyword>
<name>A0ABR2DYT2_9ROSI</name>
<accession>A0ABR2DYT2</accession>
<feature type="compositionally biased region" description="Basic and acidic residues" evidence="1">
    <location>
        <begin position="36"/>
        <end position="50"/>
    </location>
</feature>
<dbReference type="EMBL" id="JBBPBM010000022">
    <property type="protein sequence ID" value="KAK8547609.1"/>
    <property type="molecule type" value="Genomic_DNA"/>
</dbReference>
<reference evidence="2 3" key="1">
    <citation type="journal article" date="2024" name="G3 (Bethesda)">
        <title>Genome assembly of Hibiscus sabdariffa L. provides insights into metabolisms of medicinal natural products.</title>
        <authorList>
            <person name="Kim T."/>
        </authorList>
    </citation>
    <scope>NUCLEOTIDE SEQUENCE [LARGE SCALE GENOMIC DNA]</scope>
    <source>
        <strain evidence="2">TK-2024</strain>
        <tissue evidence="2">Old leaves</tissue>
    </source>
</reference>
<protein>
    <submittedName>
        <fullName evidence="2">Uncharacterized protein</fullName>
    </submittedName>
</protein>
<evidence type="ECO:0000256" key="1">
    <source>
        <dbReference type="SAM" id="MobiDB-lite"/>
    </source>
</evidence>
<feature type="compositionally biased region" description="Basic and acidic residues" evidence="1">
    <location>
        <begin position="1"/>
        <end position="28"/>
    </location>
</feature>
<comment type="caution">
    <text evidence="2">The sequence shown here is derived from an EMBL/GenBank/DDBJ whole genome shotgun (WGS) entry which is preliminary data.</text>
</comment>
<proteinExistence type="predicted"/>
<sequence length="98" mass="10670">MKESVKEKGEAAKQKTLETAEAIKDKSRGRGSTNQKSKETSASEEAKEKSGGILQQTGDKVKNMAQGATQAVRDTFGLVDADDHQHIYPPTTKDNTNY</sequence>
<dbReference type="Proteomes" id="UP001472677">
    <property type="component" value="Unassembled WGS sequence"/>
</dbReference>
<organism evidence="2 3">
    <name type="scientific">Hibiscus sabdariffa</name>
    <name type="common">roselle</name>
    <dbReference type="NCBI Taxonomy" id="183260"/>
    <lineage>
        <taxon>Eukaryota</taxon>
        <taxon>Viridiplantae</taxon>
        <taxon>Streptophyta</taxon>
        <taxon>Embryophyta</taxon>
        <taxon>Tracheophyta</taxon>
        <taxon>Spermatophyta</taxon>
        <taxon>Magnoliopsida</taxon>
        <taxon>eudicotyledons</taxon>
        <taxon>Gunneridae</taxon>
        <taxon>Pentapetalae</taxon>
        <taxon>rosids</taxon>
        <taxon>malvids</taxon>
        <taxon>Malvales</taxon>
        <taxon>Malvaceae</taxon>
        <taxon>Malvoideae</taxon>
        <taxon>Hibiscus</taxon>
    </lineage>
</organism>
<feature type="region of interest" description="Disordered" evidence="1">
    <location>
        <begin position="1"/>
        <end position="60"/>
    </location>
</feature>
<gene>
    <name evidence="2" type="ORF">V6N12_031743</name>
</gene>
<evidence type="ECO:0000313" key="2">
    <source>
        <dbReference type="EMBL" id="KAK8547609.1"/>
    </source>
</evidence>